<comment type="caution">
    <text evidence="10">The sequence shown here is derived from an EMBL/GenBank/DDBJ whole genome shotgun (WGS) entry which is preliminary data.</text>
</comment>
<evidence type="ECO:0000259" key="9">
    <source>
        <dbReference type="PROSITE" id="PS50263"/>
    </source>
</evidence>
<evidence type="ECO:0000256" key="1">
    <source>
        <dbReference type="ARBA" id="ARBA00004651"/>
    </source>
</evidence>
<comment type="similarity">
    <text evidence="8">Belongs to the CN hydrolase family. Apolipoprotein N-acyltransferase subfamily.</text>
</comment>
<dbReference type="HAMAP" id="MF_01148">
    <property type="entry name" value="Lnt"/>
    <property type="match status" value="1"/>
</dbReference>
<protein>
    <recommendedName>
        <fullName evidence="8">Apolipoprotein N-acyltransferase</fullName>
        <shortName evidence="8">ALP N-acyltransferase</shortName>
        <ecNumber evidence="8">2.3.1.269</ecNumber>
    </recommendedName>
</protein>
<evidence type="ECO:0000256" key="5">
    <source>
        <dbReference type="ARBA" id="ARBA00022989"/>
    </source>
</evidence>
<dbReference type="Pfam" id="PF00795">
    <property type="entry name" value="CN_hydrolase"/>
    <property type="match status" value="1"/>
</dbReference>
<accession>A0A4Q7LZK3</accession>
<dbReference type="InterPro" id="IPR004563">
    <property type="entry name" value="Apolipo_AcylTrfase"/>
</dbReference>
<dbReference type="EMBL" id="SGWX01000001">
    <property type="protein sequence ID" value="RZS60865.1"/>
    <property type="molecule type" value="Genomic_DNA"/>
</dbReference>
<feature type="transmembrane region" description="Helical" evidence="8">
    <location>
        <begin position="168"/>
        <end position="189"/>
    </location>
</feature>
<dbReference type="InterPro" id="IPR036526">
    <property type="entry name" value="C-N_Hydrolase_sf"/>
</dbReference>
<keyword evidence="11" id="KW-1185">Reference proteome</keyword>
<feature type="transmembrane region" description="Helical" evidence="8">
    <location>
        <begin position="7"/>
        <end position="27"/>
    </location>
</feature>
<dbReference type="InterPro" id="IPR003010">
    <property type="entry name" value="C-N_Hydrolase"/>
</dbReference>
<dbReference type="AlphaFoldDB" id="A0A4Q7LZK3"/>
<dbReference type="GO" id="GO:0042158">
    <property type="term" value="P:lipoprotein biosynthetic process"/>
    <property type="evidence" value="ECO:0007669"/>
    <property type="project" value="UniProtKB-UniRule"/>
</dbReference>
<evidence type="ECO:0000313" key="10">
    <source>
        <dbReference type="EMBL" id="RZS60865.1"/>
    </source>
</evidence>
<name>A0A4Q7LZK3_9MICO</name>
<comment type="pathway">
    <text evidence="8">Protein modification; lipoprotein biosynthesis (N-acyl transfer).</text>
</comment>
<dbReference type="PANTHER" id="PTHR38686">
    <property type="entry name" value="APOLIPOPROTEIN N-ACYLTRANSFERASE"/>
    <property type="match status" value="1"/>
</dbReference>
<comment type="function">
    <text evidence="8">Catalyzes the phospholipid dependent N-acylation of the N-terminal cysteine of apolipoprotein, the last step in lipoprotein maturation.</text>
</comment>
<dbReference type="EC" id="2.3.1.269" evidence="8"/>
<dbReference type="GO" id="GO:0005886">
    <property type="term" value="C:plasma membrane"/>
    <property type="evidence" value="ECO:0007669"/>
    <property type="project" value="UniProtKB-SubCell"/>
</dbReference>
<keyword evidence="3 8" id="KW-0808">Transferase</keyword>
<dbReference type="CDD" id="cd07571">
    <property type="entry name" value="ALP_N-acyl_transferase"/>
    <property type="match status" value="1"/>
</dbReference>
<keyword evidence="6 8" id="KW-0472">Membrane</keyword>
<reference evidence="10 11" key="1">
    <citation type="submission" date="2019-02" db="EMBL/GenBank/DDBJ databases">
        <title>Sequencing the genomes of 1000 actinobacteria strains.</title>
        <authorList>
            <person name="Klenk H.-P."/>
        </authorList>
    </citation>
    <scope>NUCLEOTIDE SEQUENCE [LARGE SCALE GENOMIC DNA]</scope>
    <source>
        <strain evidence="10 11">DSM 16932</strain>
    </source>
</reference>
<keyword evidence="4 8" id="KW-0812">Transmembrane</keyword>
<sequence>MSRPPATFWASRPVTLLLSVPVGAALWAAFPDLAWWPLGLVAVALLHLALRRDHAGWNFLVGLVAGLVFFVPHLYWAYVATALVPWFALSLLAALGPAVFSAAWTWTRRLPWVRDRAWAHVLAFATLWTAVEEWRSEVPFGGFPWGRMAWSVAAAPTGRAAWLGGTPLVSFLVAGAGVLLALAVGRAVAAARDPRARRGHLVAAAAGAVVAAVGVVGPTWLPLPTAGDEQAVANPPATSAVEAPDRSVFVDAGTGAQQAGVLRVGAVQGNVSEPGLGSFYNRAEVLNNHLDGTRAIADDTDTRAARDEPEPGVDVVLWPENGSDLDPQVARDVARALDAASERVEAPILVGAQEFPETGGRYNVLLLWQDGQGVISRYAKQRPAPFAEYIPMRSVARLFTDQVDRVTTDMFAATNPPIIELPSPRLGRTVRLGTAICFEVAYDDILRDAVRRGAEVLVVPTNNASFGVTPQSAQQLQMTRLQAIANGRATVQISTVGISGVVAPDGTLVARTGLFTADHLSAELPLRTSWTPAVAAGHWPAWTLSAGGGLLTLAGLATSLRRRRAA</sequence>
<keyword evidence="2 8" id="KW-1003">Cell membrane</keyword>
<dbReference type="NCBIfam" id="TIGR00546">
    <property type="entry name" value="lnt"/>
    <property type="match status" value="1"/>
</dbReference>
<evidence type="ECO:0000256" key="7">
    <source>
        <dbReference type="ARBA" id="ARBA00023315"/>
    </source>
</evidence>
<dbReference type="InterPro" id="IPR045378">
    <property type="entry name" value="LNT_N"/>
</dbReference>
<dbReference type="RefSeq" id="WP_130413120.1">
    <property type="nucleotide sequence ID" value="NZ_SGWX01000001.1"/>
</dbReference>
<feature type="transmembrane region" description="Helical" evidence="8">
    <location>
        <begin position="57"/>
        <end position="78"/>
    </location>
</feature>
<organism evidence="10 11">
    <name type="scientific">Xylanimonas ulmi</name>
    <dbReference type="NCBI Taxonomy" id="228973"/>
    <lineage>
        <taxon>Bacteria</taxon>
        <taxon>Bacillati</taxon>
        <taxon>Actinomycetota</taxon>
        <taxon>Actinomycetes</taxon>
        <taxon>Micrococcales</taxon>
        <taxon>Promicromonosporaceae</taxon>
        <taxon>Xylanimonas</taxon>
    </lineage>
</organism>
<dbReference type="Proteomes" id="UP000293852">
    <property type="component" value="Unassembled WGS sequence"/>
</dbReference>
<feature type="transmembrane region" description="Helical" evidence="8">
    <location>
        <begin position="201"/>
        <end position="221"/>
    </location>
</feature>
<proteinExistence type="inferred from homology"/>
<dbReference type="UniPathway" id="UPA00666"/>
<feature type="domain" description="CN hydrolase" evidence="9">
    <location>
        <begin position="262"/>
        <end position="526"/>
    </location>
</feature>
<dbReference type="OrthoDB" id="9804277at2"/>
<dbReference type="Pfam" id="PF20154">
    <property type="entry name" value="LNT_N"/>
    <property type="match status" value="1"/>
</dbReference>
<feature type="transmembrane region" description="Helical" evidence="8">
    <location>
        <begin position="33"/>
        <end position="50"/>
    </location>
</feature>
<feature type="transmembrane region" description="Helical" evidence="8">
    <location>
        <begin position="117"/>
        <end position="134"/>
    </location>
</feature>
<evidence type="ECO:0000256" key="4">
    <source>
        <dbReference type="ARBA" id="ARBA00022692"/>
    </source>
</evidence>
<evidence type="ECO:0000256" key="3">
    <source>
        <dbReference type="ARBA" id="ARBA00022679"/>
    </source>
</evidence>
<evidence type="ECO:0000313" key="11">
    <source>
        <dbReference type="Proteomes" id="UP000293852"/>
    </source>
</evidence>
<evidence type="ECO:0000256" key="2">
    <source>
        <dbReference type="ARBA" id="ARBA00022475"/>
    </source>
</evidence>
<comment type="catalytic activity">
    <reaction evidence="8">
        <text>N-terminal S-1,2-diacyl-sn-glyceryl-L-cysteinyl-[lipoprotein] + a glycerophospholipid = N-acyl-S-1,2-diacyl-sn-glyceryl-L-cysteinyl-[lipoprotein] + a 2-acyl-sn-glycero-3-phospholipid + H(+)</text>
        <dbReference type="Rhea" id="RHEA:48228"/>
        <dbReference type="Rhea" id="RHEA-COMP:14681"/>
        <dbReference type="Rhea" id="RHEA-COMP:14684"/>
        <dbReference type="ChEBI" id="CHEBI:15378"/>
        <dbReference type="ChEBI" id="CHEBI:136912"/>
        <dbReference type="ChEBI" id="CHEBI:140656"/>
        <dbReference type="ChEBI" id="CHEBI:140657"/>
        <dbReference type="ChEBI" id="CHEBI:140660"/>
        <dbReference type="EC" id="2.3.1.269"/>
    </reaction>
</comment>
<comment type="subcellular location">
    <subcellularLocation>
        <location evidence="1 8">Cell membrane</location>
        <topology evidence="1 8">Multi-pass membrane protein</topology>
    </subcellularLocation>
</comment>
<dbReference type="SUPFAM" id="SSF56317">
    <property type="entry name" value="Carbon-nitrogen hydrolase"/>
    <property type="match status" value="1"/>
</dbReference>
<dbReference type="GO" id="GO:0016410">
    <property type="term" value="F:N-acyltransferase activity"/>
    <property type="evidence" value="ECO:0007669"/>
    <property type="project" value="UniProtKB-UniRule"/>
</dbReference>
<dbReference type="PANTHER" id="PTHR38686:SF1">
    <property type="entry name" value="APOLIPOPROTEIN N-ACYLTRANSFERASE"/>
    <property type="match status" value="1"/>
</dbReference>
<dbReference type="Gene3D" id="3.60.110.10">
    <property type="entry name" value="Carbon-nitrogen hydrolase"/>
    <property type="match status" value="1"/>
</dbReference>
<evidence type="ECO:0000256" key="6">
    <source>
        <dbReference type="ARBA" id="ARBA00023136"/>
    </source>
</evidence>
<evidence type="ECO:0000256" key="8">
    <source>
        <dbReference type="HAMAP-Rule" id="MF_01148"/>
    </source>
</evidence>
<feature type="transmembrane region" description="Helical" evidence="8">
    <location>
        <begin position="84"/>
        <end position="105"/>
    </location>
</feature>
<gene>
    <name evidence="8" type="primary">lnt</name>
    <name evidence="10" type="ORF">EV386_1145</name>
</gene>
<keyword evidence="10" id="KW-0449">Lipoprotein</keyword>
<keyword evidence="5 8" id="KW-1133">Transmembrane helix</keyword>
<keyword evidence="7 8" id="KW-0012">Acyltransferase</keyword>
<dbReference type="PROSITE" id="PS50263">
    <property type="entry name" value="CN_HYDROLASE"/>
    <property type="match status" value="1"/>
</dbReference>